<keyword evidence="3" id="KW-1185">Reference proteome</keyword>
<dbReference type="EMBL" id="JACHOR010000001">
    <property type="protein sequence ID" value="MBB5744789.1"/>
    <property type="molecule type" value="Genomic_DNA"/>
</dbReference>
<organism evidence="2 3">
    <name type="scientific">Brevundimonas variabilis</name>
    <dbReference type="NCBI Taxonomy" id="74312"/>
    <lineage>
        <taxon>Bacteria</taxon>
        <taxon>Pseudomonadati</taxon>
        <taxon>Pseudomonadota</taxon>
        <taxon>Alphaproteobacteria</taxon>
        <taxon>Caulobacterales</taxon>
        <taxon>Caulobacteraceae</taxon>
        <taxon>Brevundimonas</taxon>
    </lineage>
</organism>
<gene>
    <name evidence="2" type="ORF">GGR13_000361</name>
</gene>
<sequence>MKTLIATTAALMALAGPVLAQTPPQGTARNLNTGVSAGTLPNTFDAPAASTVRVAPAPVAPAVEAAQSAPSSPAVVAATETALKATIAAGQSGTLNYADMTEDLATQVRPRSATLTPIIQGFGALKSVEHRGRENGAELFLVTFDKAVTQWIVGLNPEGKITVLLFRPAPAPAA</sequence>
<protein>
    <submittedName>
        <fullName evidence="2">Uncharacterized protein</fullName>
    </submittedName>
</protein>
<proteinExistence type="predicted"/>
<name>A0A7W9CFN9_9CAUL</name>
<accession>A0A7W9CFN9</accession>
<dbReference type="AlphaFoldDB" id="A0A7W9CFN9"/>
<evidence type="ECO:0000313" key="2">
    <source>
        <dbReference type="EMBL" id="MBB5744789.1"/>
    </source>
</evidence>
<reference evidence="2 3" key="1">
    <citation type="submission" date="2020-08" db="EMBL/GenBank/DDBJ databases">
        <title>Genomic Encyclopedia of Type Strains, Phase IV (KMG-IV): sequencing the most valuable type-strain genomes for metagenomic binning, comparative biology and taxonomic classification.</title>
        <authorList>
            <person name="Goeker M."/>
        </authorList>
    </citation>
    <scope>NUCLEOTIDE SEQUENCE [LARGE SCALE GENOMIC DNA]</scope>
    <source>
        <strain evidence="2 3">DSM 4737</strain>
    </source>
</reference>
<dbReference type="Proteomes" id="UP000545037">
    <property type="component" value="Unassembled WGS sequence"/>
</dbReference>
<evidence type="ECO:0000256" key="1">
    <source>
        <dbReference type="SAM" id="SignalP"/>
    </source>
</evidence>
<comment type="caution">
    <text evidence="2">The sequence shown here is derived from an EMBL/GenBank/DDBJ whole genome shotgun (WGS) entry which is preliminary data.</text>
</comment>
<keyword evidence="1" id="KW-0732">Signal</keyword>
<dbReference type="RefSeq" id="WP_183211748.1">
    <property type="nucleotide sequence ID" value="NZ_JACHOR010000001.1"/>
</dbReference>
<feature type="chain" id="PRO_5031390067" evidence="1">
    <location>
        <begin position="21"/>
        <end position="174"/>
    </location>
</feature>
<feature type="signal peptide" evidence="1">
    <location>
        <begin position="1"/>
        <end position="20"/>
    </location>
</feature>
<evidence type="ECO:0000313" key="3">
    <source>
        <dbReference type="Proteomes" id="UP000545037"/>
    </source>
</evidence>